<gene>
    <name evidence="2" type="ORF">CDEB00056_LOCUS4591</name>
</gene>
<feature type="compositionally biased region" description="Low complexity" evidence="1">
    <location>
        <begin position="35"/>
        <end position="50"/>
    </location>
</feature>
<reference evidence="2" key="1">
    <citation type="submission" date="2021-01" db="EMBL/GenBank/DDBJ databases">
        <authorList>
            <person name="Corre E."/>
            <person name="Pelletier E."/>
            <person name="Niang G."/>
            <person name="Scheremetjew M."/>
            <person name="Finn R."/>
            <person name="Kale V."/>
            <person name="Holt S."/>
            <person name="Cochrane G."/>
            <person name="Meng A."/>
            <person name="Brown T."/>
            <person name="Cohen L."/>
        </authorList>
    </citation>
    <scope>NUCLEOTIDE SEQUENCE</scope>
    <source>
        <strain evidence="2">MM31A-1</strain>
    </source>
</reference>
<dbReference type="SUPFAM" id="SSF48576">
    <property type="entry name" value="Terpenoid synthases"/>
    <property type="match status" value="1"/>
</dbReference>
<protein>
    <recommendedName>
        <fullName evidence="3">Phytoene synthase</fullName>
    </recommendedName>
</protein>
<proteinExistence type="predicted"/>
<feature type="compositionally biased region" description="Polar residues" evidence="1">
    <location>
        <begin position="272"/>
        <end position="281"/>
    </location>
</feature>
<dbReference type="InterPro" id="IPR002060">
    <property type="entry name" value="Squ/phyt_synthse"/>
</dbReference>
<evidence type="ECO:0000313" key="2">
    <source>
        <dbReference type="EMBL" id="CAE0459750.1"/>
    </source>
</evidence>
<feature type="region of interest" description="Disordered" evidence="1">
    <location>
        <begin position="255"/>
        <end position="284"/>
    </location>
</feature>
<dbReference type="EMBL" id="HBIO01006301">
    <property type="protein sequence ID" value="CAE0459750.1"/>
    <property type="molecule type" value="Transcribed_RNA"/>
</dbReference>
<dbReference type="InterPro" id="IPR008949">
    <property type="entry name" value="Isoprenoid_synthase_dom_sf"/>
</dbReference>
<dbReference type="Gene3D" id="1.10.600.10">
    <property type="entry name" value="Farnesyl Diphosphate Synthase"/>
    <property type="match status" value="1"/>
</dbReference>
<sequence>MIRSTRSMVLRPMEGRNINVQTILRNLSSISGNDSSGANENSNNPNTSSNDAHNRALVQMRDYESFLIGLLHPQPIQSDYFALRAFHVELASIQAKESSVASMRMSWWLDVIYSLYDSGKNAGQNQNSESAGALLSGNPTVAGLKTAIESHKLTKRFFERMVETRINDVERTSNGQFNDVKDMILFFERTNSTFLFLDLECCGIIDEKADAVANSVGIATGIVNSIRSIGYGNVGIPNDLMVKYDIRQNDITDPRSLISASSKGGDIDGDNENINTGSNDNSDLERRQAVQNAVRDMSIVAGKYLQHARKHQAHVPKEGKSAMLPAVSALRYLERLESTNYDVMEEKIRDVENMKSLDGRLWRLGQMMYLGRAWLTGVF</sequence>
<accession>A0A7S3V6L7</accession>
<dbReference type="AlphaFoldDB" id="A0A7S3V6L7"/>
<name>A0A7S3V6L7_9STRA</name>
<dbReference type="Pfam" id="PF00494">
    <property type="entry name" value="SQS_PSY"/>
    <property type="match status" value="1"/>
</dbReference>
<feature type="region of interest" description="Disordered" evidence="1">
    <location>
        <begin position="31"/>
        <end position="51"/>
    </location>
</feature>
<organism evidence="2">
    <name type="scientific">Chaetoceros debilis</name>
    <dbReference type="NCBI Taxonomy" id="122233"/>
    <lineage>
        <taxon>Eukaryota</taxon>
        <taxon>Sar</taxon>
        <taxon>Stramenopiles</taxon>
        <taxon>Ochrophyta</taxon>
        <taxon>Bacillariophyta</taxon>
        <taxon>Coscinodiscophyceae</taxon>
        <taxon>Chaetocerotophycidae</taxon>
        <taxon>Chaetocerotales</taxon>
        <taxon>Chaetocerotaceae</taxon>
        <taxon>Chaetoceros</taxon>
    </lineage>
</organism>
<evidence type="ECO:0008006" key="3">
    <source>
        <dbReference type="Google" id="ProtNLM"/>
    </source>
</evidence>
<evidence type="ECO:0000256" key="1">
    <source>
        <dbReference type="SAM" id="MobiDB-lite"/>
    </source>
</evidence>